<organism evidence="1 2">
    <name type="scientific">Vermiconidia calcicola</name>
    <dbReference type="NCBI Taxonomy" id="1690605"/>
    <lineage>
        <taxon>Eukaryota</taxon>
        <taxon>Fungi</taxon>
        <taxon>Dikarya</taxon>
        <taxon>Ascomycota</taxon>
        <taxon>Pezizomycotina</taxon>
        <taxon>Dothideomycetes</taxon>
        <taxon>Dothideomycetidae</taxon>
        <taxon>Mycosphaerellales</taxon>
        <taxon>Extremaceae</taxon>
        <taxon>Vermiconidia</taxon>
    </lineage>
</organism>
<name>A0ACC3MDI2_9PEZI</name>
<accession>A0ACC3MDI2</accession>
<keyword evidence="2" id="KW-1185">Reference proteome</keyword>
<comment type="caution">
    <text evidence="1">The sequence shown here is derived from an EMBL/GenBank/DDBJ whole genome shotgun (WGS) entry which is preliminary data.</text>
</comment>
<sequence length="554" mass="63268">MDRDGLNFELANLLEEDEVKGPVEDESKRSLESGFDESDLLHTKYGEAISNSALRQIYRPVTSYEGLHRYDSDFKWSKDEGKKVVRKIDWRICSWMCLMFLALQVDRGNIMQPRSDDVLESLGLTADQYKTGQPIYFGALVLAELPSQLIAKRLGANVWLPVQMICWSLVASIQSGMHGPNTFWTTRALIGVFEAGFVPSSVLYLSNFYTSTELPIRLSWLWVAYPMAKIVSALMAYTLAHISGLYNIPGWRWLIGLEGALTCLIGCISYLYLPPSPTQTASPFRSPCEEGWFTAKEEKIIINRILRDDPSKGSTHNREPLTFHQLRHALGDYHMYPLYLLGLTWQMPMIPIGNWMSSTLHMLALDPLTTNLLTLPSYAIWILNLLVFTSISEWLNERLLLSTVSQIWVLPLLIALDSLVQDREAWQTWGPVMVLYAQPFVHAILLGLASRNAGSVQTRTVAVAVYDMCFQASNLISLNIYRREDAPYYFRGNKILLCVAAWNIVLFVATKSFYTFYNRRRERIWGGMSSERQGEYLATTKDEGNKRLDFRFTH</sequence>
<evidence type="ECO:0000313" key="1">
    <source>
        <dbReference type="EMBL" id="KAK3684504.1"/>
    </source>
</evidence>
<protein>
    <submittedName>
        <fullName evidence="1">Uncharacterized protein</fullName>
    </submittedName>
</protein>
<dbReference type="EMBL" id="JAUTXU010000341">
    <property type="protein sequence ID" value="KAK3684504.1"/>
    <property type="molecule type" value="Genomic_DNA"/>
</dbReference>
<reference evidence="1" key="1">
    <citation type="submission" date="2023-07" db="EMBL/GenBank/DDBJ databases">
        <title>Black Yeasts Isolated from many extreme environments.</title>
        <authorList>
            <person name="Coleine C."/>
            <person name="Stajich J.E."/>
            <person name="Selbmann L."/>
        </authorList>
    </citation>
    <scope>NUCLEOTIDE SEQUENCE</scope>
    <source>
        <strain evidence="1">CCFEE 5714</strain>
    </source>
</reference>
<proteinExistence type="predicted"/>
<evidence type="ECO:0000313" key="2">
    <source>
        <dbReference type="Proteomes" id="UP001281147"/>
    </source>
</evidence>
<dbReference type="Proteomes" id="UP001281147">
    <property type="component" value="Unassembled WGS sequence"/>
</dbReference>
<gene>
    <name evidence="1" type="ORF">LTR37_020216</name>
</gene>